<dbReference type="Pfam" id="PF20769">
    <property type="entry name" value="YPEB_N"/>
    <property type="match status" value="1"/>
</dbReference>
<evidence type="ECO:0000259" key="1">
    <source>
        <dbReference type="Pfam" id="PF14620"/>
    </source>
</evidence>
<reference evidence="3 4" key="1">
    <citation type="submission" date="2019-03" db="EMBL/GenBank/DDBJ databases">
        <title>Genomic Encyclopedia of Type Strains, Phase IV (KMG-IV): sequencing the most valuable type-strain genomes for metagenomic binning, comparative biology and taxonomic classification.</title>
        <authorList>
            <person name="Goeker M."/>
        </authorList>
    </citation>
    <scope>NUCLEOTIDE SEQUENCE [LARGE SCALE GENOMIC DNA]</scope>
    <source>
        <strain evidence="3 4">DSM 25894</strain>
    </source>
</reference>
<feature type="domain" description="Sporulation protein YpeB N-terminal" evidence="2">
    <location>
        <begin position="27"/>
        <end position="162"/>
    </location>
</feature>
<name>A0A4V2V2M3_9BACI</name>
<dbReference type="NCBIfam" id="TIGR02889">
    <property type="entry name" value="spore_YpeB"/>
    <property type="match status" value="1"/>
</dbReference>
<keyword evidence="4" id="KW-1185">Reference proteome</keyword>
<proteinExistence type="predicted"/>
<accession>A0A4V2V2M3</accession>
<comment type="caution">
    <text evidence="3">The sequence shown here is derived from an EMBL/GenBank/DDBJ whole genome shotgun (WGS) entry which is preliminary data.</text>
</comment>
<dbReference type="OrthoDB" id="2372097at2"/>
<dbReference type="InterPro" id="IPR014239">
    <property type="entry name" value="YpeB_PepSY1-2"/>
</dbReference>
<dbReference type="RefSeq" id="WP_132371025.1">
    <property type="nucleotide sequence ID" value="NZ_SMAN01000003.1"/>
</dbReference>
<feature type="domain" description="Sporulation protein YpeB PepSY1 and PepSY2" evidence="1">
    <location>
        <begin position="180"/>
        <end position="370"/>
    </location>
</feature>
<dbReference type="EMBL" id="SMAN01000003">
    <property type="protein sequence ID" value="TCT25595.1"/>
    <property type="molecule type" value="Genomic_DNA"/>
</dbReference>
<gene>
    <name evidence="3" type="ORF">EDD68_103150</name>
</gene>
<dbReference type="Proteomes" id="UP000294650">
    <property type="component" value="Unassembled WGS sequence"/>
</dbReference>
<evidence type="ECO:0000313" key="3">
    <source>
        <dbReference type="EMBL" id="TCT25595.1"/>
    </source>
</evidence>
<protein>
    <submittedName>
        <fullName evidence="3">Spore germination protein</fullName>
    </submittedName>
</protein>
<dbReference type="Pfam" id="PF14620">
    <property type="entry name" value="YPEB_PepSY1-2"/>
    <property type="match status" value="1"/>
</dbReference>
<dbReference type="GO" id="GO:0009847">
    <property type="term" value="P:spore germination"/>
    <property type="evidence" value="ECO:0007669"/>
    <property type="project" value="InterPro"/>
</dbReference>
<dbReference type="InterPro" id="IPR048402">
    <property type="entry name" value="YpeB_N"/>
</dbReference>
<evidence type="ECO:0000313" key="4">
    <source>
        <dbReference type="Proteomes" id="UP000294650"/>
    </source>
</evidence>
<sequence>MLRWISIGVLSVALVGVGVWGYQEHQEKNAILIQAENNYQRSFHNLAYYVDLLHDKIGTVLAMNTADSLSPQLTEIWRITSEAHTEVGQLPLSLLPFNKTEEFLSNIGHFSYRTAIRGLDDEPLSDEEVKTLEKLYEHSGEIKRELRKVQYLVLENNLRWMDVQLALATQEEQQDNTIIDGFKTVEKNVKGYSEGMIHTSLNGVMEEPEESQVDITGEKIDHQQLRNKINQILSIDDGTELRITETGEGSDIGLYTVSFDQDGTYGYMDFTQKGGHLLTFMINREIGKPNISLYEGMERAGRFLQKTGYDHMEAYNSVQYQNVAVYSFAYTEDDVRIYPDAIEVKVALDNGEVIGIAARDYLTHHKERTINDPELTLEEAKNEVNPNVNIQEQSLAVIENDLGKEVLCYEFIGTLGEDTYRIYINAQDGFEERVERLKQPEVDFGSVS</sequence>
<dbReference type="AlphaFoldDB" id="A0A4V2V2M3"/>
<evidence type="ECO:0000259" key="2">
    <source>
        <dbReference type="Pfam" id="PF20769"/>
    </source>
</evidence>
<organism evidence="3 4">
    <name type="scientific">Melghiribacillus thermohalophilus</name>
    <dbReference type="NCBI Taxonomy" id="1324956"/>
    <lineage>
        <taxon>Bacteria</taxon>
        <taxon>Bacillati</taxon>
        <taxon>Bacillota</taxon>
        <taxon>Bacilli</taxon>
        <taxon>Bacillales</taxon>
        <taxon>Bacillaceae</taxon>
        <taxon>Melghiribacillus</taxon>
    </lineage>
</organism>